<name>A0ACC0B2W6_CATRO</name>
<reference evidence="2" key="1">
    <citation type="journal article" date="2023" name="Nat. Plants">
        <title>Single-cell RNA sequencing provides a high-resolution roadmap for understanding the multicellular compartmentation of specialized metabolism.</title>
        <authorList>
            <person name="Sun S."/>
            <person name="Shen X."/>
            <person name="Li Y."/>
            <person name="Li Y."/>
            <person name="Wang S."/>
            <person name="Li R."/>
            <person name="Zhang H."/>
            <person name="Shen G."/>
            <person name="Guo B."/>
            <person name="Wei J."/>
            <person name="Xu J."/>
            <person name="St-Pierre B."/>
            <person name="Chen S."/>
            <person name="Sun C."/>
        </authorList>
    </citation>
    <scope>NUCLEOTIDE SEQUENCE [LARGE SCALE GENOMIC DNA]</scope>
</reference>
<evidence type="ECO:0000313" key="2">
    <source>
        <dbReference type="Proteomes" id="UP001060085"/>
    </source>
</evidence>
<protein>
    <submittedName>
        <fullName evidence="1">Uncharacterized protein</fullName>
    </submittedName>
</protein>
<keyword evidence="2" id="KW-1185">Reference proteome</keyword>
<gene>
    <name evidence="1" type="ORF">M9H77_16701</name>
</gene>
<organism evidence="1 2">
    <name type="scientific">Catharanthus roseus</name>
    <name type="common">Madagascar periwinkle</name>
    <name type="synonym">Vinca rosea</name>
    <dbReference type="NCBI Taxonomy" id="4058"/>
    <lineage>
        <taxon>Eukaryota</taxon>
        <taxon>Viridiplantae</taxon>
        <taxon>Streptophyta</taxon>
        <taxon>Embryophyta</taxon>
        <taxon>Tracheophyta</taxon>
        <taxon>Spermatophyta</taxon>
        <taxon>Magnoliopsida</taxon>
        <taxon>eudicotyledons</taxon>
        <taxon>Gunneridae</taxon>
        <taxon>Pentapetalae</taxon>
        <taxon>asterids</taxon>
        <taxon>lamiids</taxon>
        <taxon>Gentianales</taxon>
        <taxon>Apocynaceae</taxon>
        <taxon>Rauvolfioideae</taxon>
        <taxon>Vinceae</taxon>
        <taxon>Catharanthinae</taxon>
        <taxon>Catharanthus</taxon>
    </lineage>
</organism>
<sequence>MEYNWSNPSWKKMDFPTKFARDKHNFYNGGGHGSNACDGNNYGIGNFTPKRQLELLLQNGKLHIYRELREKLSHIFSKKFKPKNLSPKFKPHKGIFQPSHIFSQRIYIAYTFT</sequence>
<dbReference type="EMBL" id="CM044704">
    <property type="protein sequence ID" value="KAI5666848.1"/>
    <property type="molecule type" value="Genomic_DNA"/>
</dbReference>
<comment type="caution">
    <text evidence="1">The sequence shown here is derived from an EMBL/GenBank/DDBJ whole genome shotgun (WGS) entry which is preliminary data.</text>
</comment>
<proteinExistence type="predicted"/>
<dbReference type="Proteomes" id="UP001060085">
    <property type="component" value="Linkage Group LG04"/>
</dbReference>
<evidence type="ECO:0000313" key="1">
    <source>
        <dbReference type="EMBL" id="KAI5666848.1"/>
    </source>
</evidence>
<accession>A0ACC0B2W6</accession>